<proteinExistence type="predicted"/>
<accession>A0ACC5X6Q7</accession>
<dbReference type="Proteomes" id="UP000829447">
    <property type="component" value="Linkage Group LG15"/>
</dbReference>
<organism evidence="1 2">
    <name type="scientific">Pangasianodon gigas</name>
    <name type="common">Mekong giant catfish</name>
    <name type="synonym">Pangasius gigas</name>
    <dbReference type="NCBI Taxonomy" id="30993"/>
    <lineage>
        <taxon>Eukaryota</taxon>
        <taxon>Metazoa</taxon>
        <taxon>Chordata</taxon>
        <taxon>Craniata</taxon>
        <taxon>Vertebrata</taxon>
        <taxon>Euteleostomi</taxon>
        <taxon>Actinopterygii</taxon>
        <taxon>Neopterygii</taxon>
        <taxon>Teleostei</taxon>
        <taxon>Ostariophysi</taxon>
        <taxon>Siluriformes</taxon>
        <taxon>Pangasiidae</taxon>
        <taxon>Pangasianodon</taxon>
    </lineage>
</organism>
<evidence type="ECO:0000313" key="1">
    <source>
        <dbReference type="EMBL" id="MCI4386952.1"/>
    </source>
</evidence>
<dbReference type="EMBL" id="CM040468">
    <property type="protein sequence ID" value="MCI4386952.1"/>
    <property type="molecule type" value="Genomic_DNA"/>
</dbReference>
<protein>
    <submittedName>
        <fullName evidence="1">Uncharacterized protein</fullName>
    </submittedName>
</protein>
<gene>
    <name evidence="1" type="ORF">PGIGA_G00068730</name>
</gene>
<keyword evidence="2" id="KW-1185">Reference proteome</keyword>
<evidence type="ECO:0000313" key="2">
    <source>
        <dbReference type="Proteomes" id="UP000829447"/>
    </source>
</evidence>
<reference evidence="1 2" key="1">
    <citation type="journal article" date="2022" name="bioRxiv">
        <title>An ancient truncated duplication of the anti-Mullerian hormone receptor type 2 gene is a potential conserved master sex determinant in the Pangasiidae catfish family.</title>
        <authorList>
            <person name="Wen M."/>
            <person name="Pan Q."/>
            <person name="Jouanno E."/>
            <person name="Montfort J."/>
            <person name="Zahm M."/>
            <person name="Cabau C."/>
            <person name="Klopp C."/>
            <person name="Iampietro C."/>
            <person name="Roques C."/>
            <person name="Bouchez O."/>
            <person name="Castinel A."/>
            <person name="Donnadieu C."/>
            <person name="Parrinello H."/>
            <person name="Poncet C."/>
            <person name="Belmonte E."/>
            <person name="Gautier V."/>
            <person name="Avarre J.-C."/>
            <person name="Dugue R."/>
            <person name="Gustiano R."/>
            <person name="Ha T.T.T."/>
            <person name="Campet M."/>
            <person name="Sriphairoj K."/>
            <person name="Ribolli J."/>
            <person name="de Almeida F.L."/>
            <person name="Desvignes T."/>
            <person name="Postlethwait J.H."/>
            <person name="Bucao C.F."/>
            <person name="Robinson-Rechavi M."/>
            <person name="Bobe J."/>
            <person name="Herpin A."/>
            <person name="Guiguen Y."/>
        </authorList>
    </citation>
    <scope>NUCLEOTIDE SEQUENCE [LARGE SCALE GENOMIC DNA]</scope>
    <source>
        <strain evidence="1">YG-Dec2019</strain>
    </source>
</reference>
<sequence length="113" mass="13034">MRDLQANLHLIAGRMGENDRWLPKPVSSPHTSWLKECLRNYVGPRRGVEHEVHTDHAAHHSFCSRKLLIVAFLAMLALAVMGLLLFWNYQCIFVWHLCYEDEEVSSISAFGDE</sequence>
<comment type="caution">
    <text evidence="1">The sequence shown here is derived from an EMBL/GenBank/DDBJ whole genome shotgun (WGS) entry which is preliminary data.</text>
</comment>
<name>A0ACC5X6Q7_PANGG</name>